<dbReference type="PROSITE" id="PS00028">
    <property type="entry name" value="ZINC_FINGER_C2H2_1"/>
    <property type="match status" value="1"/>
</dbReference>
<dbReference type="Pfam" id="PF13894">
    <property type="entry name" value="zf-C2H2_4"/>
    <property type="match status" value="1"/>
</dbReference>
<dbReference type="Proteomes" id="UP001445076">
    <property type="component" value="Unassembled WGS sequence"/>
</dbReference>
<evidence type="ECO:0000256" key="2">
    <source>
        <dbReference type="ARBA" id="ARBA00022723"/>
    </source>
</evidence>
<dbReference type="Gene3D" id="3.30.160.60">
    <property type="entry name" value="Classic Zinc Finger"/>
    <property type="match status" value="1"/>
</dbReference>
<gene>
    <name evidence="9" type="ORF">OTU49_004531</name>
</gene>
<protein>
    <recommendedName>
        <fullName evidence="8">C2H2-type domain-containing protein</fullName>
    </recommendedName>
</protein>
<keyword evidence="2" id="KW-0479">Metal-binding</keyword>
<sequence length="130" mass="14253">MNANTLGGCGGGGDAYGEEEVVKVLVDKAFCLVPPFPYQDHPASGSSGPCPAISAPQQVGFGCQVCGQVIQRRDNYRRHLRLHSGLLPFQCHLCPRRFNTRYHLQYHLKRSNVHASASDTERTGASVTRE</sequence>
<comment type="subcellular location">
    <subcellularLocation>
        <location evidence="1">Nucleus</location>
    </subcellularLocation>
</comment>
<keyword evidence="10" id="KW-1185">Reference proteome</keyword>
<reference evidence="9 10" key="1">
    <citation type="journal article" date="2024" name="BMC Genomics">
        <title>Genome assembly of redclaw crayfish (Cherax quadricarinatus) provides insights into its immune adaptation and hypoxia tolerance.</title>
        <authorList>
            <person name="Liu Z."/>
            <person name="Zheng J."/>
            <person name="Li H."/>
            <person name="Fang K."/>
            <person name="Wang S."/>
            <person name="He J."/>
            <person name="Zhou D."/>
            <person name="Weng S."/>
            <person name="Chi M."/>
            <person name="Gu Z."/>
            <person name="He J."/>
            <person name="Li F."/>
            <person name="Wang M."/>
        </authorList>
    </citation>
    <scope>NUCLEOTIDE SEQUENCE [LARGE SCALE GENOMIC DNA]</scope>
    <source>
        <strain evidence="9">ZL_2023a</strain>
    </source>
</reference>
<keyword evidence="5" id="KW-0862">Zinc</keyword>
<dbReference type="InterPro" id="IPR036236">
    <property type="entry name" value="Znf_C2H2_sf"/>
</dbReference>
<dbReference type="InterPro" id="IPR013087">
    <property type="entry name" value="Znf_C2H2_type"/>
</dbReference>
<feature type="domain" description="C2H2-type" evidence="8">
    <location>
        <begin position="89"/>
        <end position="119"/>
    </location>
</feature>
<dbReference type="EMBL" id="JARKIK010000042">
    <property type="protein sequence ID" value="KAK8737529.1"/>
    <property type="molecule type" value="Genomic_DNA"/>
</dbReference>
<dbReference type="GO" id="GO:0005634">
    <property type="term" value="C:nucleus"/>
    <property type="evidence" value="ECO:0007669"/>
    <property type="project" value="UniProtKB-SubCell"/>
</dbReference>
<name>A0AAW0XB35_CHEQU</name>
<keyword evidence="6" id="KW-0539">Nucleus</keyword>
<organism evidence="9 10">
    <name type="scientific">Cherax quadricarinatus</name>
    <name type="common">Australian red claw crayfish</name>
    <dbReference type="NCBI Taxonomy" id="27406"/>
    <lineage>
        <taxon>Eukaryota</taxon>
        <taxon>Metazoa</taxon>
        <taxon>Ecdysozoa</taxon>
        <taxon>Arthropoda</taxon>
        <taxon>Crustacea</taxon>
        <taxon>Multicrustacea</taxon>
        <taxon>Malacostraca</taxon>
        <taxon>Eumalacostraca</taxon>
        <taxon>Eucarida</taxon>
        <taxon>Decapoda</taxon>
        <taxon>Pleocyemata</taxon>
        <taxon>Astacidea</taxon>
        <taxon>Parastacoidea</taxon>
        <taxon>Parastacidae</taxon>
        <taxon>Cherax</taxon>
    </lineage>
</organism>
<evidence type="ECO:0000259" key="8">
    <source>
        <dbReference type="PROSITE" id="PS50157"/>
    </source>
</evidence>
<dbReference type="GO" id="GO:0000981">
    <property type="term" value="F:DNA-binding transcription factor activity, RNA polymerase II-specific"/>
    <property type="evidence" value="ECO:0007669"/>
    <property type="project" value="TreeGrafter"/>
</dbReference>
<proteinExistence type="predicted"/>
<dbReference type="PANTHER" id="PTHR24394:SF29">
    <property type="entry name" value="MYONEURIN"/>
    <property type="match status" value="1"/>
</dbReference>
<dbReference type="AlphaFoldDB" id="A0AAW0XB35"/>
<evidence type="ECO:0000256" key="5">
    <source>
        <dbReference type="ARBA" id="ARBA00022833"/>
    </source>
</evidence>
<accession>A0AAW0XB35</accession>
<evidence type="ECO:0000313" key="10">
    <source>
        <dbReference type="Proteomes" id="UP001445076"/>
    </source>
</evidence>
<dbReference type="GO" id="GO:0008270">
    <property type="term" value="F:zinc ion binding"/>
    <property type="evidence" value="ECO:0007669"/>
    <property type="project" value="UniProtKB-KW"/>
</dbReference>
<dbReference type="PANTHER" id="PTHR24394">
    <property type="entry name" value="ZINC FINGER PROTEIN"/>
    <property type="match status" value="1"/>
</dbReference>
<evidence type="ECO:0000313" key="9">
    <source>
        <dbReference type="EMBL" id="KAK8737529.1"/>
    </source>
</evidence>
<dbReference type="Pfam" id="PF00096">
    <property type="entry name" value="zf-C2H2"/>
    <property type="match status" value="1"/>
</dbReference>
<evidence type="ECO:0000256" key="7">
    <source>
        <dbReference type="PROSITE-ProRule" id="PRU00042"/>
    </source>
</evidence>
<evidence type="ECO:0000256" key="6">
    <source>
        <dbReference type="ARBA" id="ARBA00023242"/>
    </source>
</evidence>
<comment type="caution">
    <text evidence="9">The sequence shown here is derived from an EMBL/GenBank/DDBJ whole genome shotgun (WGS) entry which is preliminary data.</text>
</comment>
<evidence type="ECO:0000256" key="1">
    <source>
        <dbReference type="ARBA" id="ARBA00004123"/>
    </source>
</evidence>
<dbReference type="PROSITE" id="PS50157">
    <property type="entry name" value="ZINC_FINGER_C2H2_2"/>
    <property type="match status" value="2"/>
</dbReference>
<feature type="domain" description="C2H2-type" evidence="8">
    <location>
        <begin position="61"/>
        <end position="88"/>
    </location>
</feature>
<evidence type="ECO:0000256" key="3">
    <source>
        <dbReference type="ARBA" id="ARBA00022737"/>
    </source>
</evidence>
<dbReference type="SUPFAM" id="SSF57667">
    <property type="entry name" value="beta-beta-alpha zinc fingers"/>
    <property type="match status" value="1"/>
</dbReference>
<keyword evidence="3" id="KW-0677">Repeat</keyword>
<evidence type="ECO:0000256" key="4">
    <source>
        <dbReference type="ARBA" id="ARBA00022771"/>
    </source>
</evidence>
<dbReference type="SMART" id="SM00355">
    <property type="entry name" value="ZnF_C2H2"/>
    <property type="match status" value="2"/>
</dbReference>
<keyword evidence="4 7" id="KW-0863">Zinc-finger</keyword>